<sequence>MLALTFTICFVTGLISHLVQHPPPWFVWPSRPAGLYRVTQGLHVISGIASIPLLGAKLWNVYPKLFARPVVRSVLHAIERGSILVLSASALFELSTGLFNVAQNYPWNFYFPQVHYAVAWVAAGSILMHVAVKLPVLRDGLRRRRDEPEPDRERNGVSRRAFLGTTALATGVAVVATAGVTVPWLRPVSVLSWRGEGPQGVPVNRSAAGAGVVGVATANDWRLEVVAPSGLTRLSLADLNRLPHTTATLPIACVEGWSQQAEWSGVAIADLLRVVGAEPGAEVAVTSLERNGIYASSVLPGTHTADPLTLLALRLNGEVLDLDHGYPCRVIAPNRPGVLQTKWVGRLEVR</sequence>
<dbReference type="PANTHER" id="PTHR43032">
    <property type="entry name" value="PROTEIN-METHIONINE-SULFOXIDE REDUCTASE"/>
    <property type="match status" value="1"/>
</dbReference>
<evidence type="ECO:0000313" key="3">
    <source>
        <dbReference type="EMBL" id="MFD2415307.1"/>
    </source>
</evidence>
<dbReference type="NCBIfam" id="TIGR01409">
    <property type="entry name" value="TAT_signal_seq"/>
    <property type="match status" value="1"/>
</dbReference>
<dbReference type="SUPFAM" id="SSF81342">
    <property type="entry name" value="Transmembrane di-heme cytochromes"/>
    <property type="match status" value="1"/>
</dbReference>
<feature type="transmembrane region" description="Helical" evidence="1">
    <location>
        <begin position="42"/>
        <end position="62"/>
    </location>
</feature>
<evidence type="ECO:0000313" key="4">
    <source>
        <dbReference type="Proteomes" id="UP001597417"/>
    </source>
</evidence>
<evidence type="ECO:0000256" key="1">
    <source>
        <dbReference type="SAM" id="Phobius"/>
    </source>
</evidence>
<dbReference type="Pfam" id="PF00174">
    <property type="entry name" value="Oxidored_molyb"/>
    <property type="match status" value="1"/>
</dbReference>
<dbReference type="PANTHER" id="PTHR43032:SF2">
    <property type="entry name" value="BLL0505 PROTEIN"/>
    <property type="match status" value="1"/>
</dbReference>
<keyword evidence="4" id="KW-1185">Reference proteome</keyword>
<dbReference type="InterPro" id="IPR036374">
    <property type="entry name" value="OxRdtase_Mopterin-bd_sf"/>
</dbReference>
<feature type="domain" description="Oxidoreductase molybdopterin-binding" evidence="2">
    <location>
        <begin position="216"/>
        <end position="349"/>
    </location>
</feature>
<dbReference type="InterPro" id="IPR016174">
    <property type="entry name" value="Di-haem_cyt_TM"/>
</dbReference>
<dbReference type="EMBL" id="JBHUKR010000004">
    <property type="protein sequence ID" value="MFD2415307.1"/>
    <property type="molecule type" value="Genomic_DNA"/>
</dbReference>
<keyword evidence="1" id="KW-0472">Membrane</keyword>
<dbReference type="RefSeq" id="WP_378262728.1">
    <property type="nucleotide sequence ID" value="NZ_JBHUKR010000004.1"/>
</dbReference>
<dbReference type="Gene3D" id="3.90.420.10">
    <property type="entry name" value="Oxidoreductase, molybdopterin-binding domain"/>
    <property type="match status" value="1"/>
</dbReference>
<dbReference type="Proteomes" id="UP001597417">
    <property type="component" value="Unassembled WGS sequence"/>
</dbReference>
<protein>
    <submittedName>
        <fullName evidence="3">Molybdopterin-dependent oxidoreductase</fullName>
    </submittedName>
</protein>
<proteinExistence type="predicted"/>
<dbReference type="SUPFAM" id="SSF56524">
    <property type="entry name" value="Oxidoreductase molybdopterin-binding domain"/>
    <property type="match status" value="1"/>
</dbReference>
<reference evidence="4" key="1">
    <citation type="journal article" date="2019" name="Int. J. Syst. Evol. Microbiol.">
        <title>The Global Catalogue of Microorganisms (GCM) 10K type strain sequencing project: providing services to taxonomists for standard genome sequencing and annotation.</title>
        <authorList>
            <consortium name="The Broad Institute Genomics Platform"/>
            <consortium name="The Broad Institute Genome Sequencing Center for Infectious Disease"/>
            <person name="Wu L."/>
            <person name="Ma J."/>
        </authorList>
    </citation>
    <scope>NUCLEOTIDE SEQUENCE [LARGE SCALE GENOMIC DNA]</scope>
    <source>
        <strain evidence="4">CGMCC 4.7645</strain>
    </source>
</reference>
<dbReference type="InterPro" id="IPR000572">
    <property type="entry name" value="OxRdtase_Mopterin-bd_dom"/>
</dbReference>
<dbReference type="InterPro" id="IPR019546">
    <property type="entry name" value="TAT_signal_bac_arc"/>
</dbReference>
<feature type="transmembrane region" description="Helical" evidence="1">
    <location>
        <begin position="161"/>
        <end position="185"/>
    </location>
</feature>
<comment type="caution">
    <text evidence="3">The sequence shown here is derived from an EMBL/GenBank/DDBJ whole genome shotgun (WGS) entry which is preliminary data.</text>
</comment>
<evidence type="ECO:0000259" key="2">
    <source>
        <dbReference type="Pfam" id="PF00174"/>
    </source>
</evidence>
<accession>A0ABW5FNA4</accession>
<name>A0ABW5FNA4_9PSEU</name>
<dbReference type="CDD" id="cd00321">
    <property type="entry name" value="SO_family_Moco"/>
    <property type="match status" value="1"/>
</dbReference>
<gene>
    <name evidence="3" type="ORF">ACFSXZ_03085</name>
</gene>
<keyword evidence="1" id="KW-1133">Transmembrane helix</keyword>
<feature type="transmembrane region" description="Helical" evidence="1">
    <location>
        <begin position="83"/>
        <end position="102"/>
    </location>
</feature>
<keyword evidence="1" id="KW-0812">Transmembrane</keyword>
<feature type="transmembrane region" description="Helical" evidence="1">
    <location>
        <begin position="114"/>
        <end position="136"/>
    </location>
</feature>
<organism evidence="3 4">
    <name type="scientific">Amycolatopsis pigmentata</name>
    <dbReference type="NCBI Taxonomy" id="450801"/>
    <lineage>
        <taxon>Bacteria</taxon>
        <taxon>Bacillati</taxon>
        <taxon>Actinomycetota</taxon>
        <taxon>Actinomycetes</taxon>
        <taxon>Pseudonocardiales</taxon>
        <taxon>Pseudonocardiaceae</taxon>
        <taxon>Amycolatopsis</taxon>
    </lineage>
</organism>